<dbReference type="Pfam" id="PF03478">
    <property type="entry name" value="Beta-prop_KIB1-4"/>
    <property type="match status" value="1"/>
</dbReference>
<reference evidence="2 3" key="1">
    <citation type="submission" date="2020-02" db="EMBL/GenBank/DDBJ databases">
        <authorList>
            <person name="Ma Q."/>
            <person name="Huang Y."/>
            <person name="Song X."/>
            <person name="Pei D."/>
        </authorList>
    </citation>
    <scope>NUCLEOTIDE SEQUENCE [LARGE SCALE GENOMIC DNA]</scope>
    <source>
        <strain evidence="2">Sxm20200214</strain>
        <tissue evidence="2">Leaf</tissue>
    </source>
</reference>
<keyword evidence="3" id="KW-1185">Reference proteome</keyword>
<dbReference type="SUPFAM" id="SSF75011">
    <property type="entry name" value="3-carboxy-cis,cis-mucoante lactonizing enzyme"/>
    <property type="match status" value="1"/>
</dbReference>
<sequence length="345" mass="40093">MTQNKKKVNWSELCPELVQCVFERLSFTNLKRGRSVCSSWRTALRGCVPKRNQIPWLILFPQNDNNNENNNTSCVLFVPEDRDKTYKTRDLGAYFVKSSCVATYGSWLLMLDTLWNLYIINPLTGERIDLPTTDYAQYERPSDIKPQDLVACLWIDDISKDYLVACVMGYPVFTKKGNHSWRRISSRNGEGRYKQMVYEPTSRKLYVRRYYNYPVKVWSFSGDDPQQVSEDNYPPVEYAFWDFLSKDKELYLKERKFYMEEYVTSRLYIAVSTVSGQVLKSTLLGDEALILDMGITVVAKDIPGIKRNSIYFSGLDNGSTNPDYIFVFDLTTSEIEPLPQCVFII</sequence>
<dbReference type="Proteomes" id="UP000886595">
    <property type="component" value="Unassembled WGS sequence"/>
</dbReference>
<accession>A0A8X7S0D9</accession>
<dbReference type="AlphaFoldDB" id="A0A8X7S0D9"/>
<dbReference type="Pfam" id="PF00646">
    <property type="entry name" value="F-box"/>
    <property type="match status" value="1"/>
</dbReference>
<dbReference type="InterPro" id="IPR036047">
    <property type="entry name" value="F-box-like_dom_sf"/>
</dbReference>
<feature type="domain" description="F-box" evidence="1">
    <location>
        <begin position="13"/>
        <end position="53"/>
    </location>
</feature>
<dbReference type="InterPro" id="IPR001810">
    <property type="entry name" value="F-box_dom"/>
</dbReference>
<dbReference type="EMBL" id="JAAMPC010000009">
    <property type="protein sequence ID" value="KAG2297427.1"/>
    <property type="molecule type" value="Genomic_DNA"/>
</dbReference>
<name>A0A8X7S0D9_BRACI</name>
<dbReference type="SMART" id="SM00256">
    <property type="entry name" value="FBOX"/>
    <property type="match status" value="1"/>
</dbReference>
<protein>
    <recommendedName>
        <fullName evidence="1">F-box domain-containing protein</fullName>
    </recommendedName>
</protein>
<evidence type="ECO:0000259" key="1">
    <source>
        <dbReference type="SMART" id="SM00256"/>
    </source>
</evidence>
<comment type="caution">
    <text evidence="2">The sequence shown here is derived from an EMBL/GenBank/DDBJ whole genome shotgun (WGS) entry which is preliminary data.</text>
</comment>
<gene>
    <name evidence="2" type="ORF">Bca52824_044096</name>
</gene>
<dbReference type="InterPro" id="IPR005174">
    <property type="entry name" value="KIB1-4_b-propeller"/>
</dbReference>
<proteinExistence type="predicted"/>
<dbReference type="Gene3D" id="1.20.1280.50">
    <property type="match status" value="1"/>
</dbReference>
<evidence type="ECO:0000313" key="2">
    <source>
        <dbReference type="EMBL" id="KAG2297427.1"/>
    </source>
</evidence>
<dbReference type="PANTHER" id="PTHR44259:SF14">
    <property type="entry name" value="F-BOX DOMAIN-CONTAINING PROTEIN"/>
    <property type="match status" value="1"/>
</dbReference>
<evidence type="ECO:0000313" key="3">
    <source>
        <dbReference type="Proteomes" id="UP000886595"/>
    </source>
</evidence>
<dbReference type="InterPro" id="IPR050942">
    <property type="entry name" value="F-box_BR-signaling"/>
</dbReference>
<organism evidence="2 3">
    <name type="scientific">Brassica carinata</name>
    <name type="common">Ethiopian mustard</name>
    <name type="synonym">Abyssinian cabbage</name>
    <dbReference type="NCBI Taxonomy" id="52824"/>
    <lineage>
        <taxon>Eukaryota</taxon>
        <taxon>Viridiplantae</taxon>
        <taxon>Streptophyta</taxon>
        <taxon>Embryophyta</taxon>
        <taxon>Tracheophyta</taxon>
        <taxon>Spermatophyta</taxon>
        <taxon>Magnoliopsida</taxon>
        <taxon>eudicotyledons</taxon>
        <taxon>Gunneridae</taxon>
        <taxon>Pentapetalae</taxon>
        <taxon>rosids</taxon>
        <taxon>malvids</taxon>
        <taxon>Brassicales</taxon>
        <taxon>Brassicaceae</taxon>
        <taxon>Brassiceae</taxon>
        <taxon>Brassica</taxon>
    </lineage>
</organism>
<dbReference type="OrthoDB" id="642536at2759"/>
<dbReference type="SUPFAM" id="SSF81383">
    <property type="entry name" value="F-box domain"/>
    <property type="match status" value="1"/>
</dbReference>
<dbReference type="PANTHER" id="PTHR44259">
    <property type="entry name" value="OS07G0183000 PROTEIN-RELATED"/>
    <property type="match status" value="1"/>
</dbReference>